<dbReference type="InterPro" id="IPR029903">
    <property type="entry name" value="RmlD-like-bd"/>
</dbReference>
<dbReference type="InterPro" id="IPR036291">
    <property type="entry name" value="NAD(P)-bd_dom_sf"/>
</dbReference>
<dbReference type="PANTHER" id="PTHR10491:SF4">
    <property type="entry name" value="METHIONINE ADENOSYLTRANSFERASE 2 SUBUNIT BETA"/>
    <property type="match status" value="1"/>
</dbReference>
<sequence>MIYKILMTGGSGLLGSEIRKLDSTIISPTRRELDITSLKSIEKAIKKYKPDVILHLAAANKPPKHETDPVPGLTVNIIGTANICLACYKSSVKLIYTSTDYVYSGAGPHKEEAGLLPPSKFAWSKLGGECAVQMLKKFLILRLDFGPSPFPWGKVYKNQFVSKLYTKEMAPLVLKVVKSKATGVMNLGGQRISLEEYARETRPDIESIPKPDWVPQDSSLDITKMKKELKL</sequence>
<proteinExistence type="inferred from homology"/>
<dbReference type="Pfam" id="PF04321">
    <property type="entry name" value="RmlD_sub_bind"/>
    <property type="match status" value="1"/>
</dbReference>
<dbReference type="InterPro" id="IPR005913">
    <property type="entry name" value="dTDP_dehydrorham_reduct"/>
</dbReference>
<dbReference type="Gene3D" id="3.40.50.720">
    <property type="entry name" value="NAD(P)-binding Rossmann-like Domain"/>
    <property type="match status" value="1"/>
</dbReference>
<dbReference type="UniPathway" id="UPA00124"/>
<dbReference type="SUPFAM" id="SSF51735">
    <property type="entry name" value="NAD(P)-binding Rossmann-fold domains"/>
    <property type="match status" value="1"/>
</dbReference>
<keyword evidence="2" id="KW-0560">Oxidoreductase</keyword>
<evidence type="ECO:0000259" key="3">
    <source>
        <dbReference type="Pfam" id="PF04321"/>
    </source>
</evidence>
<comment type="similarity">
    <text evidence="1 2">Belongs to the dTDP-4-dehydrorhamnose reductase family.</text>
</comment>
<accession>A0A1F5KDC3</accession>
<evidence type="ECO:0000313" key="5">
    <source>
        <dbReference type="Proteomes" id="UP000176527"/>
    </source>
</evidence>
<evidence type="ECO:0000256" key="2">
    <source>
        <dbReference type="RuleBase" id="RU364082"/>
    </source>
</evidence>
<evidence type="ECO:0000313" key="4">
    <source>
        <dbReference type="EMBL" id="OGE38775.1"/>
    </source>
</evidence>
<name>A0A1F5KDC3_9BACT</name>
<reference evidence="4 5" key="1">
    <citation type="journal article" date="2016" name="Nat. Commun.">
        <title>Thousands of microbial genomes shed light on interconnected biogeochemical processes in an aquifer system.</title>
        <authorList>
            <person name="Anantharaman K."/>
            <person name="Brown C.T."/>
            <person name="Hug L.A."/>
            <person name="Sharon I."/>
            <person name="Castelle C.J."/>
            <person name="Probst A.J."/>
            <person name="Thomas B.C."/>
            <person name="Singh A."/>
            <person name="Wilkins M.J."/>
            <person name="Karaoz U."/>
            <person name="Brodie E.L."/>
            <person name="Williams K.H."/>
            <person name="Hubbard S.S."/>
            <person name="Banfield J.F."/>
        </authorList>
    </citation>
    <scope>NUCLEOTIDE SEQUENCE [LARGE SCALE GENOMIC DNA]</scope>
</reference>
<dbReference type="GO" id="GO:0008831">
    <property type="term" value="F:dTDP-4-dehydrorhamnose reductase activity"/>
    <property type="evidence" value="ECO:0007669"/>
    <property type="project" value="UniProtKB-EC"/>
</dbReference>
<gene>
    <name evidence="4" type="ORF">A3F00_00640</name>
</gene>
<feature type="domain" description="RmlD-like substrate binding" evidence="3">
    <location>
        <begin position="4"/>
        <end position="178"/>
    </location>
</feature>
<evidence type="ECO:0000256" key="1">
    <source>
        <dbReference type="ARBA" id="ARBA00010944"/>
    </source>
</evidence>
<protein>
    <recommendedName>
        <fullName evidence="2">dTDP-4-dehydrorhamnose reductase</fullName>
        <ecNumber evidence="2">1.1.1.133</ecNumber>
    </recommendedName>
</protein>
<dbReference type="EC" id="1.1.1.133" evidence="2"/>
<comment type="caution">
    <text evidence="4">The sequence shown here is derived from an EMBL/GenBank/DDBJ whole genome shotgun (WGS) entry which is preliminary data.</text>
</comment>
<comment type="pathway">
    <text evidence="2">Carbohydrate biosynthesis; dTDP-L-rhamnose biosynthesis.</text>
</comment>
<dbReference type="AlphaFoldDB" id="A0A1F5KDC3"/>
<dbReference type="Proteomes" id="UP000176527">
    <property type="component" value="Unassembled WGS sequence"/>
</dbReference>
<dbReference type="GO" id="GO:0019305">
    <property type="term" value="P:dTDP-rhamnose biosynthetic process"/>
    <property type="evidence" value="ECO:0007669"/>
    <property type="project" value="UniProtKB-UniPathway"/>
</dbReference>
<dbReference type="EMBL" id="MFDE01000012">
    <property type="protein sequence ID" value="OGE38775.1"/>
    <property type="molecule type" value="Genomic_DNA"/>
</dbReference>
<comment type="function">
    <text evidence="2">Catalyzes the reduction of dTDP-6-deoxy-L-lyxo-4-hexulose to yield dTDP-L-rhamnose.</text>
</comment>
<keyword evidence="2" id="KW-0521">NADP</keyword>
<organism evidence="4 5">
    <name type="scientific">Candidatus Daviesbacteria bacterium RIFCSPHIGHO2_12_FULL_37_11</name>
    <dbReference type="NCBI Taxonomy" id="1797777"/>
    <lineage>
        <taxon>Bacteria</taxon>
        <taxon>Candidatus Daviesiibacteriota</taxon>
    </lineage>
</organism>
<dbReference type="PANTHER" id="PTHR10491">
    <property type="entry name" value="DTDP-4-DEHYDRORHAMNOSE REDUCTASE"/>
    <property type="match status" value="1"/>
</dbReference>